<dbReference type="InterPro" id="IPR013320">
    <property type="entry name" value="ConA-like_dom_sf"/>
</dbReference>
<dbReference type="Gene3D" id="2.60.120.920">
    <property type="match status" value="1"/>
</dbReference>
<dbReference type="GO" id="GO:0016020">
    <property type="term" value="C:membrane"/>
    <property type="evidence" value="ECO:0007669"/>
    <property type="project" value="UniProtKB-SubCell"/>
</dbReference>
<accession>A0A642VEL2</accession>
<dbReference type="OrthoDB" id="25503at2759"/>
<keyword evidence="8" id="KW-1185">Reference proteome</keyword>
<evidence type="ECO:0000256" key="3">
    <source>
        <dbReference type="ARBA" id="ARBA00022989"/>
    </source>
</evidence>
<dbReference type="AlphaFoldDB" id="A0A642VEL2"/>
<name>A0A642VEL2_9ASCO</name>
<dbReference type="InterPro" id="IPR003877">
    <property type="entry name" value="SPRY_dom"/>
</dbReference>
<dbReference type="InterPro" id="IPR001870">
    <property type="entry name" value="B30.2/SPRY"/>
</dbReference>
<feature type="domain" description="B30.2/SPRY" evidence="6">
    <location>
        <begin position="87"/>
        <end position="287"/>
    </location>
</feature>
<gene>
    <name evidence="7" type="ORF">TRICI_000022</name>
</gene>
<dbReference type="SUPFAM" id="SSF49899">
    <property type="entry name" value="Concanavalin A-like lectins/glucanases"/>
    <property type="match status" value="1"/>
</dbReference>
<dbReference type="EMBL" id="SWFS01000007">
    <property type="protein sequence ID" value="KAA8917820.1"/>
    <property type="molecule type" value="Genomic_DNA"/>
</dbReference>
<comment type="caution">
    <text evidence="7">The sequence shown here is derived from an EMBL/GenBank/DDBJ whole genome shotgun (WGS) entry which is preliminary data.</text>
</comment>
<organism evidence="7 8">
    <name type="scientific">Trichomonascus ciferrii</name>
    <dbReference type="NCBI Taxonomy" id="44093"/>
    <lineage>
        <taxon>Eukaryota</taxon>
        <taxon>Fungi</taxon>
        <taxon>Dikarya</taxon>
        <taxon>Ascomycota</taxon>
        <taxon>Saccharomycotina</taxon>
        <taxon>Dipodascomycetes</taxon>
        <taxon>Dipodascales</taxon>
        <taxon>Trichomonascaceae</taxon>
        <taxon>Trichomonascus</taxon>
        <taxon>Trichomonascus ciferrii complex</taxon>
    </lineage>
</organism>
<evidence type="ECO:0000256" key="4">
    <source>
        <dbReference type="ARBA" id="ARBA00023136"/>
    </source>
</evidence>
<reference evidence="7" key="1">
    <citation type="journal article" date="2019" name="G3 (Bethesda)">
        <title>Genome Assemblies of Two Rare Opportunistic Yeast Pathogens: Diutina rugosa (syn. Candida rugosa) and Trichomonascus ciferrii (syn. Candida ciferrii).</title>
        <authorList>
            <person name="Mixao V."/>
            <person name="Saus E."/>
            <person name="Hansen A.P."/>
            <person name="Lass-Florl C."/>
            <person name="Gabaldon T."/>
        </authorList>
    </citation>
    <scope>NUCLEOTIDE SEQUENCE</scope>
    <source>
        <strain evidence="7">CBS 4856</strain>
    </source>
</reference>
<evidence type="ECO:0000259" key="6">
    <source>
        <dbReference type="PROSITE" id="PS50188"/>
    </source>
</evidence>
<keyword evidence="4" id="KW-0472">Membrane</keyword>
<keyword evidence="2" id="KW-0812">Transmembrane</keyword>
<dbReference type="InterPro" id="IPR043136">
    <property type="entry name" value="B30.2/SPRY_sf"/>
</dbReference>
<keyword evidence="3" id="KW-1133">Transmembrane helix</keyword>
<dbReference type="Pfam" id="PF00622">
    <property type="entry name" value="SPRY"/>
    <property type="match status" value="1"/>
</dbReference>
<dbReference type="VEuPathDB" id="FungiDB:TRICI_000022"/>
<comment type="subcellular location">
    <subcellularLocation>
        <location evidence="1">Membrane</location>
        <topology evidence="1">Single-pass membrane protein</topology>
    </subcellularLocation>
</comment>
<protein>
    <recommendedName>
        <fullName evidence="6">B30.2/SPRY domain-containing protein</fullName>
    </recommendedName>
</protein>
<dbReference type="PROSITE" id="PS50188">
    <property type="entry name" value="B302_SPRY"/>
    <property type="match status" value="1"/>
</dbReference>
<dbReference type="SMART" id="SM00449">
    <property type="entry name" value="SPRY"/>
    <property type="match status" value="1"/>
</dbReference>
<dbReference type="Proteomes" id="UP000761534">
    <property type="component" value="Unassembled WGS sequence"/>
</dbReference>
<evidence type="ECO:0000256" key="2">
    <source>
        <dbReference type="ARBA" id="ARBA00022692"/>
    </source>
</evidence>
<evidence type="ECO:0000313" key="7">
    <source>
        <dbReference type="EMBL" id="KAA8917820.1"/>
    </source>
</evidence>
<dbReference type="PANTHER" id="PTHR12864">
    <property type="entry name" value="RAN BINDING PROTEIN 9-RELATED"/>
    <property type="match status" value="1"/>
</dbReference>
<proteinExistence type="predicted"/>
<dbReference type="InterPro" id="IPR035780">
    <property type="entry name" value="SPRY_Ssh4-like"/>
</dbReference>
<dbReference type="InterPro" id="IPR050618">
    <property type="entry name" value="Ubq-SigPath_Reg"/>
</dbReference>
<evidence type="ECO:0000313" key="8">
    <source>
        <dbReference type="Proteomes" id="UP000761534"/>
    </source>
</evidence>
<evidence type="ECO:0000256" key="1">
    <source>
        <dbReference type="ARBA" id="ARBA00004167"/>
    </source>
</evidence>
<evidence type="ECO:0000256" key="5">
    <source>
        <dbReference type="SAM" id="MobiDB-lite"/>
    </source>
</evidence>
<sequence>MGLFKKSNHSKAQEAAEDAQPPQEPPPGYSLEPGVGEMSAPSYQPPNYAPPAGSHFDSLYSSAPDDERDMGEMFCNQHSLFPPLNMAVEDLEKATADDYTLIAPPAMTVPKNSKLTTWKRFKGDFQNERKDKTVFIRSKKDTKDCVFVSDKPFYAPRSLRNARIYYEVTITSLPHPEDAAIAIGFTCLPYPPFRLPGWHRGSLAVHSDDGRRYVNDSLSGKDFVRPFQEGETIGIGVDYARQVVLLTRNGMFENEWSLVQDMNSSGTDPYRGFRDGGVHGITGESDVYAAVGVYGSVGVIINFDRSNFKAQIV</sequence>
<feature type="region of interest" description="Disordered" evidence="5">
    <location>
        <begin position="1"/>
        <end position="63"/>
    </location>
</feature>
<dbReference type="CDD" id="cd12910">
    <property type="entry name" value="SPRY_SSH4_like"/>
    <property type="match status" value="1"/>
</dbReference>